<dbReference type="InterPro" id="IPR003661">
    <property type="entry name" value="HisK_dim/P_dom"/>
</dbReference>
<dbReference type="EC" id="2.7.13.3" evidence="2"/>
<dbReference type="InterPro" id="IPR004358">
    <property type="entry name" value="Sig_transdc_His_kin-like_C"/>
</dbReference>
<dbReference type="SUPFAM" id="SSF55785">
    <property type="entry name" value="PYP-like sensor domain (PAS domain)"/>
    <property type="match status" value="1"/>
</dbReference>
<dbReference type="Pfam" id="PF08447">
    <property type="entry name" value="PAS_3"/>
    <property type="match status" value="1"/>
</dbReference>
<dbReference type="Gene3D" id="3.30.565.10">
    <property type="entry name" value="Histidine kinase-like ATPase, C-terminal domain"/>
    <property type="match status" value="1"/>
</dbReference>
<keyword evidence="6" id="KW-0902">Two-component regulatory system</keyword>
<protein>
    <recommendedName>
        <fullName evidence="2">histidine kinase</fullName>
        <ecNumber evidence="2">2.7.13.3</ecNumber>
    </recommendedName>
</protein>
<dbReference type="CDD" id="cd00075">
    <property type="entry name" value="HATPase"/>
    <property type="match status" value="1"/>
</dbReference>
<evidence type="ECO:0000256" key="6">
    <source>
        <dbReference type="ARBA" id="ARBA00023012"/>
    </source>
</evidence>
<name>A0ABS9KFE7_9BACT</name>
<dbReference type="PROSITE" id="PS50113">
    <property type="entry name" value="PAC"/>
    <property type="match status" value="1"/>
</dbReference>
<dbReference type="GO" id="GO:0016301">
    <property type="term" value="F:kinase activity"/>
    <property type="evidence" value="ECO:0007669"/>
    <property type="project" value="UniProtKB-KW"/>
</dbReference>
<dbReference type="InterPro" id="IPR005467">
    <property type="entry name" value="His_kinase_dom"/>
</dbReference>
<dbReference type="SUPFAM" id="SSF55874">
    <property type="entry name" value="ATPase domain of HSP90 chaperone/DNA topoisomerase II/histidine kinase"/>
    <property type="match status" value="1"/>
</dbReference>
<keyword evidence="3" id="KW-0597">Phosphoprotein</keyword>
<dbReference type="Pfam" id="PF00512">
    <property type="entry name" value="HisKA"/>
    <property type="match status" value="1"/>
</dbReference>
<keyword evidence="5 10" id="KW-0418">Kinase</keyword>
<dbReference type="PRINTS" id="PR00344">
    <property type="entry name" value="BCTRLSENSOR"/>
</dbReference>
<dbReference type="InterPro" id="IPR035965">
    <property type="entry name" value="PAS-like_dom_sf"/>
</dbReference>
<evidence type="ECO:0000256" key="5">
    <source>
        <dbReference type="ARBA" id="ARBA00022777"/>
    </source>
</evidence>
<feature type="domain" description="Histidine kinase" evidence="7">
    <location>
        <begin position="163"/>
        <end position="381"/>
    </location>
</feature>
<dbReference type="InterPro" id="IPR036890">
    <property type="entry name" value="HATPase_C_sf"/>
</dbReference>
<dbReference type="InterPro" id="IPR050736">
    <property type="entry name" value="Sensor_HK_Regulatory"/>
</dbReference>
<evidence type="ECO:0000313" key="11">
    <source>
        <dbReference type="Proteomes" id="UP001165366"/>
    </source>
</evidence>
<dbReference type="PROSITE" id="PS50109">
    <property type="entry name" value="HIS_KIN"/>
    <property type="match status" value="1"/>
</dbReference>
<evidence type="ECO:0000313" key="10">
    <source>
        <dbReference type="EMBL" id="MCG2589507.1"/>
    </source>
</evidence>
<evidence type="ECO:0000256" key="3">
    <source>
        <dbReference type="ARBA" id="ARBA00022553"/>
    </source>
</evidence>
<proteinExistence type="predicted"/>
<feature type="domain" description="PAC" evidence="9">
    <location>
        <begin position="94"/>
        <end position="145"/>
    </location>
</feature>
<reference evidence="10" key="1">
    <citation type="submission" date="2022-01" db="EMBL/GenBank/DDBJ databases">
        <authorList>
            <person name="Wang Y."/>
        </authorList>
    </citation>
    <scope>NUCLEOTIDE SEQUENCE</scope>
    <source>
        <strain evidence="10">WB101</strain>
    </source>
</reference>
<dbReference type="InterPro" id="IPR036097">
    <property type="entry name" value="HisK_dim/P_sf"/>
</dbReference>
<dbReference type="InterPro" id="IPR013655">
    <property type="entry name" value="PAS_fold_3"/>
</dbReference>
<dbReference type="Gene3D" id="1.10.287.130">
    <property type="match status" value="1"/>
</dbReference>
<evidence type="ECO:0000256" key="2">
    <source>
        <dbReference type="ARBA" id="ARBA00012438"/>
    </source>
</evidence>
<dbReference type="Proteomes" id="UP001165366">
    <property type="component" value="Unassembled WGS sequence"/>
</dbReference>
<keyword evidence="11" id="KW-1185">Reference proteome</keyword>
<dbReference type="Pfam" id="PF02518">
    <property type="entry name" value="HATPase_c"/>
    <property type="match status" value="1"/>
</dbReference>
<dbReference type="InterPro" id="IPR003594">
    <property type="entry name" value="HATPase_dom"/>
</dbReference>
<dbReference type="NCBIfam" id="TIGR00229">
    <property type="entry name" value="sensory_box"/>
    <property type="match status" value="1"/>
</dbReference>
<dbReference type="SMART" id="SM00388">
    <property type="entry name" value="HisKA"/>
    <property type="match status" value="1"/>
</dbReference>
<dbReference type="PROSITE" id="PS50112">
    <property type="entry name" value="PAS"/>
    <property type="match status" value="1"/>
</dbReference>
<dbReference type="CDD" id="cd00082">
    <property type="entry name" value="HisKA"/>
    <property type="match status" value="1"/>
</dbReference>
<dbReference type="InterPro" id="IPR000700">
    <property type="entry name" value="PAS-assoc_C"/>
</dbReference>
<sequence length="383" mass="43153">MNNGSTYPNKEVTADEFLKSDETFRQLIKNSFDMLVLLDSDGVQRYVSESCKKILGYDPRELTDISVIESMIHPDDQAKTKQGFLDIVKHSKHGGTQYRHRHKNGDWVYLEAYGNNQLHNPDIQAVVLNVRDITERKKAEKALKDSETRLSELIATKDRFFSIIGHDLKNPFSGILGFSELLIDQLKNKHYDDSLELAQMIQHSSKRVMDLLNNLLAWAQSQTGKTKFNPEYFEIDEVADEVIDLLRDSSHQKSISLTNGIPPGTLVYADKPMITLVLRNLVSNGVKFTQPGGKIDIESEKNKGEISISVIDNGVGISKDNIEDLFNVDKRHSSKGTYNETGTGLGLLLCKDFIKTHGGRIWAESELDKGSKFTFMIPQKTGC</sequence>
<comment type="catalytic activity">
    <reaction evidence="1">
        <text>ATP + protein L-histidine = ADP + protein N-phospho-L-histidine.</text>
        <dbReference type="EC" id="2.7.13.3"/>
    </reaction>
</comment>
<keyword evidence="4" id="KW-0808">Transferase</keyword>
<dbReference type="SMART" id="SM00387">
    <property type="entry name" value="HATPase_c"/>
    <property type="match status" value="1"/>
</dbReference>
<organism evidence="10 11">
    <name type="scientific">Rhodohalobacter sulfatireducens</name>
    <dbReference type="NCBI Taxonomy" id="2911366"/>
    <lineage>
        <taxon>Bacteria</taxon>
        <taxon>Pseudomonadati</taxon>
        <taxon>Balneolota</taxon>
        <taxon>Balneolia</taxon>
        <taxon>Balneolales</taxon>
        <taxon>Balneolaceae</taxon>
        <taxon>Rhodohalobacter</taxon>
    </lineage>
</organism>
<dbReference type="SUPFAM" id="SSF47384">
    <property type="entry name" value="Homodimeric domain of signal transducing histidine kinase"/>
    <property type="match status" value="1"/>
</dbReference>
<evidence type="ECO:0000256" key="4">
    <source>
        <dbReference type="ARBA" id="ARBA00022679"/>
    </source>
</evidence>
<dbReference type="SMART" id="SM00091">
    <property type="entry name" value="PAS"/>
    <property type="match status" value="1"/>
</dbReference>
<reference evidence="10" key="2">
    <citation type="submission" date="2024-05" db="EMBL/GenBank/DDBJ databases">
        <title>Rhodohalobacter halophilus gen. nov., sp. nov., a moderately halophilic member of the family Balneolaceae.</title>
        <authorList>
            <person name="Xia J."/>
        </authorList>
    </citation>
    <scope>NUCLEOTIDE SEQUENCE</scope>
    <source>
        <strain evidence="10">WB101</strain>
    </source>
</reference>
<dbReference type="RefSeq" id="WP_237854868.1">
    <property type="nucleotide sequence ID" value="NZ_JAKLWS010000016.1"/>
</dbReference>
<evidence type="ECO:0000259" key="9">
    <source>
        <dbReference type="PROSITE" id="PS50113"/>
    </source>
</evidence>
<evidence type="ECO:0000259" key="7">
    <source>
        <dbReference type="PROSITE" id="PS50109"/>
    </source>
</evidence>
<evidence type="ECO:0000256" key="1">
    <source>
        <dbReference type="ARBA" id="ARBA00000085"/>
    </source>
</evidence>
<gene>
    <name evidence="10" type="ORF">L6773_13085</name>
</gene>
<dbReference type="PANTHER" id="PTHR43711">
    <property type="entry name" value="TWO-COMPONENT HISTIDINE KINASE"/>
    <property type="match status" value="1"/>
</dbReference>
<accession>A0ABS9KFE7</accession>
<dbReference type="InterPro" id="IPR000014">
    <property type="entry name" value="PAS"/>
</dbReference>
<dbReference type="PANTHER" id="PTHR43711:SF31">
    <property type="entry name" value="HISTIDINE KINASE"/>
    <property type="match status" value="1"/>
</dbReference>
<dbReference type="Gene3D" id="3.30.450.20">
    <property type="entry name" value="PAS domain"/>
    <property type="match status" value="1"/>
</dbReference>
<comment type="caution">
    <text evidence="10">The sequence shown here is derived from an EMBL/GenBank/DDBJ whole genome shotgun (WGS) entry which is preliminary data.</text>
</comment>
<feature type="domain" description="PAS" evidence="8">
    <location>
        <begin position="20"/>
        <end position="91"/>
    </location>
</feature>
<evidence type="ECO:0000259" key="8">
    <source>
        <dbReference type="PROSITE" id="PS50112"/>
    </source>
</evidence>
<dbReference type="CDD" id="cd00130">
    <property type="entry name" value="PAS"/>
    <property type="match status" value="1"/>
</dbReference>
<dbReference type="EMBL" id="JAKLWS010000016">
    <property type="protein sequence ID" value="MCG2589507.1"/>
    <property type="molecule type" value="Genomic_DNA"/>
</dbReference>